<feature type="compositionally biased region" description="Basic and acidic residues" evidence="1">
    <location>
        <begin position="1"/>
        <end position="15"/>
    </location>
</feature>
<comment type="caution">
    <text evidence="3">The sequence shown here is derived from an EMBL/GenBank/DDBJ whole genome shotgun (WGS) entry which is preliminary data.</text>
</comment>
<keyword evidence="2" id="KW-0472">Membrane</keyword>
<evidence type="ECO:0000313" key="3">
    <source>
        <dbReference type="EMBL" id="RJP24252.1"/>
    </source>
</evidence>
<organism evidence="3 4">
    <name type="scientific">Abyssobacteria bacterium (strain SURF_5)</name>
    <dbReference type="NCBI Taxonomy" id="2093360"/>
    <lineage>
        <taxon>Bacteria</taxon>
        <taxon>Pseudomonadati</taxon>
        <taxon>Candidatus Hydrogenedentota</taxon>
        <taxon>Candidatus Abyssobacteria</taxon>
    </lineage>
</organism>
<dbReference type="Proteomes" id="UP000265882">
    <property type="component" value="Unassembled WGS sequence"/>
</dbReference>
<name>A0A3A4NZ57_ABYX5</name>
<feature type="transmembrane region" description="Helical" evidence="2">
    <location>
        <begin position="32"/>
        <end position="51"/>
    </location>
</feature>
<dbReference type="EMBL" id="QZKU01000038">
    <property type="protein sequence ID" value="RJP24252.1"/>
    <property type="molecule type" value="Genomic_DNA"/>
</dbReference>
<reference evidence="3 4" key="1">
    <citation type="journal article" date="2017" name="ISME J.">
        <title>Energy and carbon metabolisms in a deep terrestrial subsurface fluid microbial community.</title>
        <authorList>
            <person name="Momper L."/>
            <person name="Jungbluth S.P."/>
            <person name="Lee M.D."/>
            <person name="Amend J.P."/>
        </authorList>
    </citation>
    <scope>NUCLEOTIDE SEQUENCE [LARGE SCALE GENOMIC DNA]</scope>
    <source>
        <strain evidence="3">SURF_5</strain>
    </source>
</reference>
<dbReference type="AlphaFoldDB" id="A0A3A4NZ57"/>
<evidence type="ECO:0000313" key="4">
    <source>
        <dbReference type="Proteomes" id="UP000265882"/>
    </source>
</evidence>
<sequence>MGIEVKWPEKKEARKPPSKKAKKPAKVSAVKFPVLLGAAFLVLMAVAIVFLRLKPLSSNRPPDEVAAAALGALSAGIKDDFLRHVDIRTFVSQMDSTGVTRRDYAQANWRRKRELESVHAQLLSEDIFVGENTGKSYEIIGKDIKETSAVIMIRPWIQCGNKLYKRLVLEKRTHGWKITGLASPDA</sequence>
<feature type="region of interest" description="Disordered" evidence="1">
    <location>
        <begin position="1"/>
        <end position="22"/>
    </location>
</feature>
<gene>
    <name evidence="3" type="ORF">C4520_04420</name>
</gene>
<evidence type="ECO:0000256" key="2">
    <source>
        <dbReference type="SAM" id="Phobius"/>
    </source>
</evidence>
<keyword evidence="2" id="KW-0812">Transmembrane</keyword>
<protein>
    <recommendedName>
        <fullName evidence="5">DUF4878 domain-containing protein</fullName>
    </recommendedName>
</protein>
<evidence type="ECO:0000256" key="1">
    <source>
        <dbReference type="SAM" id="MobiDB-lite"/>
    </source>
</evidence>
<keyword evidence="2" id="KW-1133">Transmembrane helix</keyword>
<accession>A0A3A4NZ57</accession>
<proteinExistence type="predicted"/>
<evidence type="ECO:0008006" key="5">
    <source>
        <dbReference type="Google" id="ProtNLM"/>
    </source>
</evidence>